<dbReference type="PANTHER" id="PTHR34203">
    <property type="entry name" value="METHYLTRANSFERASE, FKBM FAMILY PROTEIN"/>
    <property type="match status" value="1"/>
</dbReference>
<evidence type="ECO:0000313" key="4">
    <source>
        <dbReference type="Proteomes" id="UP000633219"/>
    </source>
</evidence>
<dbReference type="GO" id="GO:0008168">
    <property type="term" value="F:methyltransferase activity"/>
    <property type="evidence" value="ECO:0007669"/>
    <property type="project" value="UniProtKB-KW"/>
</dbReference>
<dbReference type="GO" id="GO:0032259">
    <property type="term" value="P:methylation"/>
    <property type="evidence" value="ECO:0007669"/>
    <property type="project" value="UniProtKB-KW"/>
</dbReference>
<keyword evidence="3" id="KW-0808">Transferase</keyword>
<dbReference type="PANTHER" id="PTHR34203:SF15">
    <property type="entry name" value="SLL1173 PROTEIN"/>
    <property type="match status" value="1"/>
</dbReference>
<evidence type="ECO:0000313" key="3">
    <source>
        <dbReference type="EMBL" id="MBL0375011.1"/>
    </source>
</evidence>
<dbReference type="InterPro" id="IPR006342">
    <property type="entry name" value="FkbM_mtfrase"/>
</dbReference>
<comment type="caution">
    <text evidence="3">The sequence shown here is derived from an EMBL/GenBank/DDBJ whole genome shotgun (WGS) entry which is preliminary data.</text>
</comment>
<dbReference type="Gene3D" id="3.40.50.150">
    <property type="entry name" value="Vaccinia Virus protein VP39"/>
    <property type="match status" value="1"/>
</dbReference>
<dbReference type="RefSeq" id="WP_201663556.1">
    <property type="nucleotide sequence ID" value="NZ_JAEQNC010000017.1"/>
</dbReference>
<dbReference type="InterPro" id="IPR052514">
    <property type="entry name" value="SAM-dependent_MTase"/>
</dbReference>
<dbReference type="SUPFAM" id="SSF53335">
    <property type="entry name" value="S-adenosyl-L-methionine-dependent methyltransferases"/>
    <property type="match status" value="1"/>
</dbReference>
<dbReference type="Proteomes" id="UP000633219">
    <property type="component" value="Unassembled WGS sequence"/>
</dbReference>
<feature type="compositionally biased region" description="Basic residues" evidence="1">
    <location>
        <begin position="21"/>
        <end position="34"/>
    </location>
</feature>
<feature type="domain" description="Methyltransferase FkbM" evidence="2">
    <location>
        <begin position="102"/>
        <end position="252"/>
    </location>
</feature>
<evidence type="ECO:0000259" key="2">
    <source>
        <dbReference type="Pfam" id="PF05050"/>
    </source>
</evidence>
<dbReference type="AlphaFoldDB" id="A0A936YU21"/>
<evidence type="ECO:0000256" key="1">
    <source>
        <dbReference type="SAM" id="MobiDB-lite"/>
    </source>
</evidence>
<keyword evidence="4" id="KW-1185">Reference proteome</keyword>
<proteinExistence type="predicted"/>
<keyword evidence="3" id="KW-0489">Methyltransferase</keyword>
<sequence length="284" mass="31747">MSTTDLEGGEFANNETEGVSRGRKRAGKNKKNKGFLKSGNHYPTEFDITYLARIDGRTVVYMTDDDYSKGWFYPRYSKGRLHEPAASQLLLDNLTESSVFVDVGAHLGYFSMLAANKAHSVFAIEVLEFLIPRIHRNCVANHYDNVHTIYAAAGDAPGFITAPKIGGPTNKVGETGQNSLVPVIKLDDYFADVDGPMFLKIDTEGYEYQVLKGAAKILEKKPKLLIEVHKGMARFGFSRADMYDLLKGYGYSIYGLDHRRTEGNQREISIDEISQMNNTMIFCA</sequence>
<dbReference type="InterPro" id="IPR029063">
    <property type="entry name" value="SAM-dependent_MTases_sf"/>
</dbReference>
<feature type="region of interest" description="Disordered" evidence="1">
    <location>
        <begin position="1"/>
        <end position="36"/>
    </location>
</feature>
<dbReference type="EMBL" id="JAEQNC010000017">
    <property type="protein sequence ID" value="MBL0375011.1"/>
    <property type="molecule type" value="Genomic_DNA"/>
</dbReference>
<reference evidence="3" key="1">
    <citation type="submission" date="2021-01" db="EMBL/GenBank/DDBJ databases">
        <title>Rhizobium sp. strain KVB221 16S ribosomal RNA gene Genome sequencing and assembly.</title>
        <authorList>
            <person name="Kang M."/>
        </authorList>
    </citation>
    <scope>NUCLEOTIDE SEQUENCE</scope>
    <source>
        <strain evidence="3">KVB221</strain>
    </source>
</reference>
<dbReference type="Pfam" id="PF05050">
    <property type="entry name" value="Methyltransf_21"/>
    <property type="match status" value="1"/>
</dbReference>
<dbReference type="NCBIfam" id="TIGR01444">
    <property type="entry name" value="fkbM_fam"/>
    <property type="match status" value="1"/>
</dbReference>
<accession>A0A936YU21</accession>
<protein>
    <submittedName>
        <fullName evidence="3">FkbM family methyltransferase</fullName>
    </submittedName>
</protein>
<gene>
    <name evidence="3" type="ORF">JJB09_23635</name>
</gene>
<name>A0A936YU21_9HYPH</name>
<organism evidence="3 4">
    <name type="scientific">Rhizobium setariae</name>
    <dbReference type="NCBI Taxonomy" id="2801340"/>
    <lineage>
        <taxon>Bacteria</taxon>
        <taxon>Pseudomonadati</taxon>
        <taxon>Pseudomonadota</taxon>
        <taxon>Alphaproteobacteria</taxon>
        <taxon>Hyphomicrobiales</taxon>
        <taxon>Rhizobiaceae</taxon>
        <taxon>Rhizobium/Agrobacterium group</taxon>
        <taxon>Rhizobium</taxon>
    </lineage>
</organism>